<proteinExistence type="predicted"/>
<organism evidence="1 2">
    <name type="scientific">Prochlorococcus marinus subsp. pastoris (strain CCMP1986 / NIES-2087 / MED4)</name>
    <dbReference type="NCBI Taxonomy" id="59919"/>
    <lineage>
        <taxon>Bacteria</taxon>
        <taxon>Bacillati</taxon>
        <taxon>Cyanobacteriota</taxon>
        <taxon>Cyanophyceae</taxon>
        <taxon>Synechococcales</taxon>
        <taxon>Prochlorococcaceae</taxon>
        <taxon>Prochlorococcus</taxon>
    </lineage>
</organism>
<dbReference type="HOGENOM" id="CLU_2701847_0_0_3"/>
<dbReference type="Pfam" id="PF10742">
    <property type="entry name" value="DUF2555"/>
    <property type="match status" value="1"/>
</dbReference>
<accession>Q7V358</accession>
<dbReference type="InterPro" id="IPR019678">
    <property type="entry name" value="DUF2555"/>
</dbReference>
<evidence type="ECO:0000313" key="2">
    <source>
        <dbReference type="Proteomes" id="UP000001026"/>
    </source>
</evidence>
<dbReference type="KEGG" id="pmm:PMM0230"/>
<sequence length="73" mass="8936">MLFTSDNKIFKKPFYTSYEEGTFKLAKTLGEENYVKPFNVFKNWNLVRTFETKRYKLISDYIHLIEEEQLDER</sequence>
<dbReference type="RefSeq" id="WP_011131869.1">
    <property type="nucleotide sequence ID" value="NC_005072.1"/>
</dbReference>
<evidence type="ECO:0000313" key="1">
    <source>
        <dbReference type="EMBL" id="CAE18689.1"/>
    </source>
</evidence>
<dbReference type="EMBL" id="BX548174">
    <property type="protein sequence ID" value="CAE18689.1"/>
    <property type="molecule type" value="Genomic_DNA"/>
</dbReference>
<dbReference type="AlphaFoldDB" id="Q7V358"/>
<reference evidence="1 2" key="1">
    <citation type="journal article" date="2003" name="Nature">
        <title>Genome divergence in two Prochlorococcus ecotypes reflects oceanic niche differentiation.</title>
        <authorList>
            <person name="Rocap G."/>
            <person name="Larimer F.W."/>
            <person name="Lamerdin J.E."/>
            <person name="Malfatti S."/>
            <person name="Chain P."/>
            <person name="Ahlgren N.A."/>
            <person name="Arellano A."/>
            <person name="Coleman M."/>
            <person name="Hauser L."/>
            <person name="Hess W.R."/>
            <person name="Johnson Z.I."/>
            <person name="Land M.L."/>
            <person name="Lindell D."/>
            <person name="Post A.F."/>
            <person name="Regala W."/>
            <person name="Shah M."/>
            <person name="Shaw S.L."/>
            <person name="Steglich C."/>
            <person name="Sullivan M.B."/>
            <person name="Ting C.S."/>
            <person name="Tolonen A."/>
            <person name="Webb E.A."/>
            <person name="Zinser E.R."/>
            <person name="Chisholm S.W."/>
        </authorList>
    </citation>
    <scope>NUCLEOTIDE SEQUENCE [LARGE SCALE GENOMIC DNA]</scope>
    <source>
        <strain evidence="2">CCMP1986 / NIES-2087 / MED4</strain>
    </source>
</reference>
<name>Q7V358_PROMP</name>
<dbReference type="STRING" id="59919.PMM0230"/>
<dbReference type="Proteomes" id="UP000001026">
    <property type="component" value="Chromosome"/>
</dbReference>
<protein>
    <submittedName>
        <fullName evidence="1">Uncharacterized protein</fullName>
    </submittedName>
</protein>
<gene>
    <name evidence="1" type="ordered locus">PMM0230</name>
</gene>